<name>A0A645B5U1_9ZZZZ</name>
<dbReference type="AlphaFoldDB" id="A0A645B5U1"/>
<comment type="caution">
    <text evidence="1">The sequence shown here is derived from an EMBL/GenBank/DDBJ whole genome shotgun (WGS) entry which is preliminary data.</text>
</comment>
<proteinExistence type="predicted"/>
<evidence type="ECO:0000313" key="1">
    <source>
        <dbReference type="EMBL" id="MPM60767.1"/>
    </source>
</evidence>
<dbReference type="EMBL" id="VSSQ01017974">
    <property type="protein sequence ID" value="MPM60767.1"/>
    <property type="molecule type" value="Genomic_DNA"/>
</dbReference>
<gene>
    <name evidence="1" type="ORF">SDC9_107621</name>
</gene>
<protein>
    <submittedName>
        <fullName evidence="1">Uncharacterized protein</fullName>
    </submittedName>
</protein>
<sequence>MPRSQNRHAVFADAAADDDFVTRGKTFPPERKHRMAEADAGGVDIQPVARALRHHLGIAGHDRHVARLRRRRRRVENPAQLRQREMFFDNQAQSEIAGNASGHPDIVDRADHGEFANVAARKKARRNHETVG</sequence>
<accession>A0A645B5U1</accession>
<organism evidence="1">
    <name type="scientific">bioreactor metagenome</name>
    <dbReference type="NCBI Taxonomy" id="1076179"/>
    <lineage>
        <taxon>unclassified sequences</taxon>
        <taxon>metagenomes</taxon>
        <taxon>ecological metagenomes</taxon>
    </lineage>
</organism>
<reference evidence="1" key="1">
    <citation type="submission" date="2019-08" db="EMBL/GenBank/DDBJ databases">
        <authorList>
            <person name="Kucharzyk K."/>
            <person name="Murdoch R.W."/>
            <person name="Higgins S."/>
            <person name="Loffler F."/>
        </authorList>
    </citation>
    <scope>NUCLEOTIDE SEQUENCE</scope>
</reference>